<feature type="region of interest" description="Disordered" evidence="1">
    <location>
        <begin position="169"/>
        <end position="229"/>
    </location>
</feature>
<feature type="region of interest" description="Disordered" evidence="1">
    <location>
        <begin position="1"/>
        <end position="100"/>
    </location>
</feature>
<keyword evidence="3" id="KW-1185">Reference proteome</keyword>
<dbReference type="Proteomes" id="UP001159364">
    <property type="component" value="Linkage Group LG08"/>
</dbReference>
<evidence type="ECO:0000313" key="3">
    <source>
        <dbReference type="Proteomes" id="UP001159364"/>
    </source>
</evidence>
<dbReference type="EMBL" id="JAIWQS010000008">
    <property type="protein sequence ID" value="KAJ8899469.1"/>
    <property type="molecule type" value="Genomic_DNA"/>
</dbReference>
<feature type="region of interest" description="Disordered" evidence="1">
    <location>
        <begin position="118"/>
        <end position="142"/>
    </location>
</feature>
<evidence type="ECO:0000256" key="1">
    <source>
        <dbReference type="SAM" id="MobiDB-lite"/>
    </source>
</evidence>
<reference evidence="2 3" key="1">
    <citation type="submission" date="2021-09" db="EMBL/GenBank/DDBJ databases">
        <title>Genomic insights and catalytic innovation underlie evolution of tropane alkaloids biosynthesis.</title>
        <authorList>
            <person name="Wang Y.-J."/>
            <person name="Tian T."/>
            <person name="Huang J.-P."/>
            <person name="Huang S.-X."/>
        </authorList>
    </citation>
    <scope>NUCLEOTIDE SEQUENCE [LARGE SCALE GENOMIC DNA]</scope>
    <source>
        <strain evidence="2">KIB-2018</strain>
        <tissue evidence="2">Leaf</tissue>
    </source>
</reference>
<organism evidence="2 3">
    <name type="scientific">Erythroxylum novogranatense</name>
    <dbReference type="NCBI Taxonomy" id="1862640"/>
    <lineage>
        <taxon>Eukaryota</taxon>
        <taxon>Viridiplantae</taxon>
        <taxon>Streptophyta</taxon>
        <taxon>Embryophyta</taxon>
        <taxon>Tracheophyta</taxon>
        <taxon>Spermatophyta</taxon>
        <taxon>Magnoliopsida</taxon>
        <taxon>eudicotyledons</taxon>
        <taxon>Gunneridae</taxon>
        <taxon>Pentapetalae</taxon>
        <taxon>rosids</taxon>
        <taxon>fabids</taxon>
        <taxon>Malpighiales</taxon>
        <taxon>Erythroxylaceae</taxon>
        <taxon>Erythroxylum</taxon>
    </lineage>
</organism>
<sequence length="345" mass="36002">MVRKKLKDSVAAVGEGSSSPPLPAAKPMTVSSVGTISVSSRTPPAGPTKVSLKTGKGVHNEILLEQGSSSSSEEDSDVEAFGDVSSESGDVAEELQGDDSPLLQKVEGPVAAQEIPDAPVVGAGSTPSGNHTVAEGSQKAVVSDKPSFVSLFRNNRDLTQGFRLEHVPAGKERWVPKGKGQQPVKARPPPPPGKVSSGASPTLVTSDAPPGNVPPPAAPTPAEPIQVPTVVPPSPTPVMGPEDSSALRKAKGSVGSLLDVQGGLRRHLLLLVRLRVRAQLRAYSAMSFLPGDAFRRCLEGMGWWPHLFALWNGVWQSYAAPTLLYSCGVLGIFGLEIHVFFPSSG</sequence>
<feature type="compositionally biased region" description="Low complexity" evidence="1">
    <location>
        <begin position="29"/>
        <end position="42"/>
    </location>
</feature>
<proteinExistence type="predicted"/>
<protein>
    <submittedName>
        <fullName evidence="2">Uncharacterized protein</fullName>
    </submittedName>
</protein>
<gene>
    <name evidence="2" type="ORF">K2173_018443</name>
</gene>
<comment type="caution">
    <text evidence="2">The sequence shown here is derived from an EMBL/GenBank/DDBJ whole genome shotgun (WGS) entry which is preliminary data.</text>
</comment>
<dbReference type="AlphaFoldDB" id="A0AAV8UBS4"/>
<evidence type="ECO:0000313" key="2">
    <source>
        <dbReference type="EMBL" id="KAJ8899469.1"/>
    </source>
</evidence>
<name>A0AAV8UBS4_9ROSI</name>
<feature type="compositionally biased region" description="Pro residues" evidence="1">
    <location>
        <begin position="211"/>
        <end position="222"/>
    </location>
</feature>
<accession>A0AAV8UBS4</accession>